<evidence type="ECO:0000313" key="4">
    <source>
        <dbReference type="EMBL" id="PTB68800.1"/>
    </source>
</evidence>
<dbReference type="SMART" id="SM00321">
    <property type="entry name" value="WSC"/>
    <property type="match status" value="1"/>
</dbReference>
<feature type="domain" description="WSC" evidence="3">
    <location>
        <begin position="580"/>
        <end position="675"/>
    </location>
</feature>
<dbReference type="Pfam" id="PF01822">
    <property type="entry name" value="WSC"/>
    <property type="match status" value="1"/>
</dbReference>
<accession>A0A2T4BHM4</accession>
<dbReference type="PROSITE" id="PS51212">
    <property type="entry name" value="WSC"/>
    <property type="match status" value="1"/>
</dbReference>
<name>A0A2T4BHM4_9HYPO</name>
<keyword evidence="2" id="KW-0472">Membrane</keyword>
<evidence type="ECO:0000259" key="3">
    <source>
        <dbReference type="PROSITE" id="PS51212"/>
    </source>
</evidence>
<reference evidence="5" key="1">
    <citation type="submission" date="2016-07" db="EMBL/GenBank/DDBJ databases">
        <title>Multiple horizontal gene transfer events from other fungi enriched the ability of initially mycotrophic Trichoderma (Ascomycota) to feed on dead plant biomass.</title>
        <authorList>
            <consortium name="DOE Joint Genome Institute"/>
            <person name="Atanasova L."/>
            <person name="Chenthamara K."/>
            <person name="Zhang J."/>
            <person name="Grujic M."/>
            <person name="Henrissat B."/>
            <person name="Kuo A."/>
            <person name="Aerts A."/>
            <person name="Salamov A."/>
            <person name="Lipzen A."/>
            <person name="Labutti K."/>
            <person name="Barry K."/>
            <person name="Miao Y."/>
            <person name="Rahimi M.J."/>
            <person name="Shen Q."/>
            <person name="Grigoriev I.V."/>
            <person name="Kubicek C.P."/>
            <person name="Druzhinina I.S."/>
        </authorList>
    </citation>
    <scope>NUCLEOTIDE SEQUENCE [LARGE SCALE GENOMIC DNA]</scope>
    <source>
        <strain evidence="5">TUCIM 6016</strain>
    </source>
</reference>
<sequence>MTNQPSESIGPNWPPHRLSAVRRRALLLAGLFVLSLTATLFVRLVAIEAATLEQQTLVKRQFQLGGFLGSVFREVIGARPMERPTVAQPVKQDATASTSSVIVKTSTAATILIETTKPSMQDTPKSNFSGSGPDQLLETLAAALPSSMPDHRHKSTLADMIANQPNAQPISVNSSPSSPHTPHPIGILGGVSGGGPELRIHNARAISDKPSSKSSADGPTFLSDMSKIVAEISDIDPIAAAKLTDTVLDALHVDSSAIASAIPKVATQAAVSAADLLPLIIPAVAQAMDQPLPQVPSVSSLDMAETLDKVLQQGTTVINDLSRAMEDITDPSLLGVLNELAMIVGAVSNYLEKPLCAVDRAVNGTSFEAVIPCDSAEAQSLNSTGQLTTLAAPMLPEPTQHSSSSGATATMAPPVPYSSDNQAPSPNPASPSQPPAEGPSKTSSPSPANGENGNGPVSNGGAPAETPSPASACPACPSCEHTNGPSPCPGRGYRCDECLNGWFCPPQETPAQVVPCGLGWPCYHCSEGWFCTPDATPAPTSPPSSAAGPSSENTGKPGTDGTTAPTALPSASDAGDIPAGWSHRGCFQDAISRVLLNSKPVHYVQGNMSSMICADHCQSDRYEFAGTENGNECWCGTSIRDDAVKLPDSQCGEPCGGQPTESCGGNWTMNVFSCSDEAGARASDKSTGGFMYQLLSTFRGNNRGTIHHPF</sequence>
<feature type="compositionally biased region" description="Low complexity" evidence="1">
    <location>
        <begin position="536"/>
        <end position="551"/>
    </location>
</feature>
<feature type="compositionally biased region" description="Pro residues" evidence="1">
    <location>
        <begin position="425"/>
        <end position="437"/>
    </location>
</feature>
<dbReference type="PANTHER" id="PTHR43662">
    <property type="match status" value="1"/>
</dbReference>
<gene>
    <name evidence="4" type="ORF">BBK36DRAFT_1166687</name>
</gene>
<feature type="region of interest" description="Disordered" evidence="1">
    <location>
        <begin position="536"/>
        <end position="573"/>
    </location>
</feature>
<keyword evidence="2" id="KW-1133">Transmembrane helix</keyword>
<dbReference type="GeneID" id="36603066"/>
<feature type="compositionally biased region" description="Polar residues" evidence="1">
    <location>
        <begin position="399"/>
        <end position="408"/>
    </location>
</feature>
<feature type="region of interest" description="Disordered" evidence="1">
    <location>
        <begin position="395"/>
        <end position="467"/>
    </location>
</feature>
<dbReference type="OrthoDB" id="2019572at2759"/>
<evidence type="ECO:0000256" key="1">
    <source>
        <dbReference type="SAM" id="MobiDB-lite"/>
    </source>
</evidence>
<dbReference type="AlphaFoldDB" id="A0A2T4BHM4"/>
<keyword evidence="2" id="KW-0812">Transmembrane</keyword>
<feature type="compositionally biased region" description="Polar residues" evidence="1">
    <location>
        <begin position="440"/>
        <end position="457"/>
    </location>
</feature>
<proteinExistence type="predicted"/>
<feature type="compositionally biased region" description="Polar residues" evidence="1">
    <location>
        <begin position="552"/>
        <end position="565"/>
    </location>
</feature>
<organism evidence="4 5">
    <name type="scientific">Trichoderma citrinoviride</name>
    <dbReference type="NCBI Taxonomy" id="58853"/>
    <lineage>
        <taxon>Eukaryota</taxon>
        <taxon>Fungi</taxon>
        <taxon>Dikarya</taxon>
        <taxon>Ascomycota</taxon>
        <taxon>Pezizomycotina</taxon>
        <taxon>Sordariomycetes</taxon>
        <taxon>Hypocreomycetidae</taxon>
        <taxon>Hypocreales</taxon>
        <taxon>Hypocreaceae</taxon>
        <taxon>Trichoderma</taxon>
    </lineage>
</organism>
<evidence type="ECO:0000256" key="2">
    <source>
        <dbReference type="SAM" id="Phobius"/>
    </source>
</evidence>
<dbReference type="InterPro" id="IPR002889">
    <property type="entry name" value="WSC_carb-bd"/>
</dbReference>
<keyword evidence="5" id="KW-1185">Reference proteome</keyword>
<dbReference type="Proteomes" id="UP000241546">
    <property type="component" value="Unassembled WGS sequence"/>
</dbReference>
<dbReference type="RefSeq" id="XP_024752120.1">
    <property type="nucleotide sequence ID" value="XM_024894948.1"/>
</dbReference>
<feature type="transmembrane region" description="Helical" evidence="2">
    <location>
        <begin position="25"/>
        <end position="46"/>
    </location>
</feature>
<protein>
    <submittedName>
        <fullName evidence="4">WSC-domain-containing protein</fullName>
    </submittedName>
</protein>
<dbReference type="EMBL" id="KZ680209">
    <property type="protein sequence ID" value="PTB68800.1"/>
    <property type="molecule type" value="Genomic_DNA"/>
</dbReference>
<dbReference type="PANTHER" id="PTHR43662:SF3">
    <property type="entry name" value="DOMAIN PROTEIN, PUTATIVE (AFU_ORTHOLOGUE AFUA_6G11970)-RELATED"/>
    <property type="match status" value="1"/>
</dbReference>
<evidence type="ECO:0000313" key="5">
    <source>
        <dbReference type="Proteomes" id="UP000241546"/>
    </source>
</evidence>